<reference evidence="3" key="2">
    <citation type="submission" date="2009-07" db="EMBL/GenBank/DDBJ databases">
        <authorList>
            <person name="DebRoy C."/>
            <person name="Sidhu M.S."/>
            <person name="Sarker U."/>
            <person name="Jayarao B.M."/>
            <person name="Stell A.L."/>
            <person name="Johnson T.J."/>
        </authorList>
    </citation>
    <scope>NUCLEOTIDE SEQUENCE</scope>
    <source>
        <strain evidence="3">EC14</strain>
        <plasmid evidence="3">pEC14_114</plasmid>
    </source>
</reference>
<sequence>MSVTDDVVVPATATATATATVLLFSTALIIVCFVVLLLMPFPGVPLAGRAVVNGASELSPPWRASIPDAKPPACSDRSGRAASVAPPLSRRGLSSWHPGKRPPGCKAQRRFANRASRRCGGSLPVVVSGAIHLFKPLSPGADTATTCRTDCPG</sequence>
<reference evidence="3" key="1">
    <citation type="journal article" date="2009" name="Plasmid">
        <title>Complete sequence of pEC14_114, a highly conserved IncFIB/FIIA plasmid associated with uropathogenic Escherichia coli cystitis strains.</title>
        <authorList>
            <person name="Debroy C."/>
            <person name="Sidhu M.S."/>
            <person name="Sarker U."/>
            <person name="Jayarao B.M."/>
            <person name="Stell A.L."/>
            <person name="Bell N.P."/>
            <person name="Johnson T.J."/>
        </authorList>
    </citation>
    <scope>NUCLEOTIDE SEQUENCE</scope>
    <source>
        <strain evidence="3">EC14</strain>
        <plasmid evidence="3">pEC14_114</plasmid>
    </source>
</reference>
<dbReference type="EMBL" id="GQ398086">
    <property type="protein sequence ID" value="ACU68807.1"/>
    <property type="molecule type" value="Genomic_DNA"/>
</dbReference>
<evidence type="ECO:0000313" key="3">
    <source>
        <dbReference type="EMBL" id="ACU68807.1"/>
    </source>
</evidence>
<evidence type="ECO:0000256" key="1">
    <source>
        <dbReference type="SAM" id="MobiDB-lite"/>
    </source>
</evidence>
<feature type="region of interest" description="Disordered" evidence="1">
    <location>
        <begin position="61"/>
        <end position="106"/>
    </location>
</feature>
<name>C8CGN7_ECOLX</name>
<proteinExistence type="predicted"/>
<feature type="transmembrane region" description="Helical" evidence="2">
    <location>
        <begin position="20"/>
        <end position="39"/>
    </location>
</feature>
<evidence type="ECO:0000256" key="2">
    <source>
        <dbReference type="SAM" id="Phobius"/>
    </source>
</evidence>
<protein>
    <submittedName>
        <fullName evidence="3">Uncharacterized protein</fullName>
    </submittedName>
</protein>
<gene>
    <name evidence="3" type="ORF">pEC14_73</name>
</gene>
<geneLocation type="plasmid" evidence="3">
    <name>pEC14_114</name>
</geneLocation>
<keyword evidence="2" id="KW-1133">Transmembrane helix</keyword>
<keyword evidence="2" id="KW-0472">Membrane</keyword>
<dbReference type="AlphaFoldDB" id="C8CGN7"/>
<organism evidence="3">
    <name type="scientific">Escherichia coli</name>
    <dbReference type="NCBI Taxonomy" id="562"/>
    <lineage>
        <taxon>Bacteria</taxon>
        <taxon>Pseudomonadati</taxon>
        <taxon>Pseudomonadota</taxon>
        <taxon>Gammaproteobacteria</taxon>
        <taxon>Enterobacterales</taxon>
        <taxon>Enterobacteriaceae</taxon>
        <taxon>Escherichia</taxon>
    </lineage>
</organism>
<accession>C8CGN7</accession>
<keyword evidence="2" id="KW-0812">Transmembrane</keyword>
<keyword evidence="3" id="KW-0614">Plasmid</keyword>